<comment type="caution">
    <text evidence="2">The sequence shown here is derived from an EMBL/GenBank/DDBJ whole genome shotgun (WGS) entry which is preliminary data.</text>
</comment>
<accession>A0A8J3VRV3</accession>
<dbReference type="GO" id="GO:0016747">
    <property type="term" value="F:acyltransferase activity, transferring groups other than amino-acyl groups"/>
    <property type="evidence" value="ECO:0007669"/>
    <property type="project" value="InterPro"/>
</dbReference>
<dbReference type="RefSeq" id="WP_203919481.1">
    <property type="nucleotide sequence ID" value="NZ_BONZ01000038.1"/>
</dbReference>
<dbReference type="Pfam" id="PF00583">
    <property type="entry name" value="Acetyltransf_1"/>
    <property type="match status" value="1"/>
</dbReference>
<feature type="domain" description="N-acetyltransferase" evidence="1">
    <location>
        <begin position="2"/>
        <end position="188"/>
    </location>
</feature>
<evidence type="ECO:0000313" key="2">
    <source>
        <dbReference type="EMBL" id="GIH15866.1"/>
    </source>
</evidence>
<gene>
    <name evidence="2" type="ORF">Raf01_40380</name>
</gene>
<dbReference type="InterPro" id="IPR000182">
    <property type="entry name" value="GNAT_dom"/>
</dbReference>
<dbReference type="InterPro" id="IPR016181">
    <property type="entry name" value="Acyl_CoA_acyltransferase"/>
</dbReference>
<dbReference type="Gene3D" id="3.40.630.30">
    <property type="match status" value="1"/>
</dbReference>
<reference evidence="2" key="1">
    <citation type="submission" date="2021-01" db="EMBL/GenBank/DDBJ databases">
        <title>Whole genome shotgun sequence of Rugosimonospora africana NBRC 104875.</title>
        <authorList>
            <person name="Komaki H."/>
            <person name="Tamura T."/>
        </authorList>
    </citation>
    <scope>NUCLEOTIDE SEQUENCE</scope>
    <source>
        <strain evidence="2">NBRC 104875</strain>
    </source>
</reference>
<organism evidence="2 3">
    <name type="scientific">Rugosimonospora africana</name>
    <dbReference type="NCBI Taxonomy" id="556532"/>
    <lineage>
        <taxon>Bacteria</taxon>
        <taxon>Bacillati</taxon>
        <taxon>Actinomycetota</taxon>
        <taxon>Actinomycetes</taxon>
        <taxon>Micromonosporales</taxon>
        <taxon>Micromonosporaceae</taxon>
        <taxon>Rugosimonospora</taxon>
    </lineage>
</organism>
<dbReference type="PROSITE" id="PS51186">
    <property type="entry name" value="GNAT"/>
    <property type="match status" value="1"/>
</dbReference>
<sequence>MVTIVDADARRWDDLAELIGERGDPSRCWCQYYRSPDRYEHGDRDRNRAAMRQQVTTATVPHGVLAYDGERPVGWCAVAPRGDYPRLERMQGARATSDEDGLWSVTCFVVRVGHRRQGVATQLLRGAVDLARRHGARIVEAYPIDTSRRPAGAASLYQGPLSLYRRAGFVEVARPTESRAIVRLDLSR</sequence>
<dbReference type="CDD" id="cd04301">
    <property type="entry name" value="NAT_SF"/>
    <property type="match status" value="1"/>
</dbReference>
<name>A0A8J3VRV3_9ACTN</name>
<dbReference type="Proteomes" id="UP000642748">
    <property type="component" value="Unassembled WGS sequence"/>
</dbReference>
<keyword evidence="3" id="KW-1185">Reference proteome</keyword>
<protein>
    <submittedName>
        <fullName evidence="2">N-acetyltransferase GCN5</fullName>
    </submittedName>
</protein>
<proteinExistence type="predicted"/>
<dbReference type="SUPFAM" id="SSF55729">
    <property type="entry name" value="Acyl-CoA N-acyltransferases (Nat)"/>
    <property type="match status" value="1"/>
</dbReference>
<evidence type="ECO:0000259" key="1">
    <source>
        <dbReference type="PROSITE" id="PS51186"/>
    </source>
</evidence>
<dbReference type="EMBL" id="BONZ01000038">
    <property type="protein sequence ID" value="GIH15866.1"/>
    <property type="molecule type" value="Genomic_DNA"/>
</dbReference>
<evidence type="ECO:0000313" key="3">
    <source>
        <dbReference type="Proteomes" id="UP000642748"/>
    </source>
</evidence>
<dbReference type="AlphaFoldDB" id="A0A8J3VRV3"/>